<protein>
    <submittedName>
        <fullName evidence="1">Uncharacterized protein</fullName>
    </submittedName>
</protein>
<evidence type="ECO:0000313" key="1">
    <source>
        <dbReference type="EMBL" id="OYV03340.1"/>
    </source>
</evidence>
<name>A0A257LV90_UNCW3</name>
<gene>
    <name evidence="1" type="ORF">CGW93_01390</name>
</gene>
<dbReference type="Proteomes" id="UP000216312">
    <property type="component" value="Unassembled WGS sequence"/>
</dbReference>
<reference evidence="2" key="1">
    <citation type="submission" date="2017-07" db="EMBL/GenBank/DDBJ databases">
        <title>Novel pathways for hydrocarbon cycling and metabolic interdependencies in hydrothermal sediment communities.</title>
        <authorList>
            <person name="Dombrowski N."/>
            <person name="Seitz K."/>
            <person name="Teske A."/>
            <person name="Baker B."/>
        </authorList>
    </citation>
    <scope>NUCLEOTIDE SEQUENCE [LARGE SCALE GENOMIC DNA]</scope>
</reference>
<dbReference type="AlphaFoldDB" id="A0A257LV90"/>
<organism evidence="1 2">
    <name type="scientific">candidate division WOR-3 bacterium 4484_18</name>
    <dbReference type="NCBI Taxonomy" id="2020626"/>
    <lineage>
        <taxon>Bacteria</taxon>
        <taxon>Bacteria division WOR-3</taxon>
    </lineage>
</organism>
<accession>A0A257LV90</accession>
<comment type="caution">
    <text evidence="1">The sequence shown here is derived from an EMBL/GenBank/DDBJ whole genome shotgun (WGS) entry which is preliminary data.</text>
</comment>
<proteinExistence type="predicted"/>
<sequence>MAKISVKKETCPNCGATTVENIVRIARGEPIKVYVRCTKCGAFVARYRVSRYTSDKPYESLLQIVRTAYPDGRFATKELEAFSDEVNREFNETIQLVEKLPDIRRLEEIIGESEP</sequence>
<dbReference type="EMBL" id="NMUJ01000009">
    <property type="protein sequence ID" value="OYV03340.1"/>
    <property type="molecule type" value="Genomic_DNA"/>
</dbReference>
<evidence type="ECO:0000313" key="2">
    <source>
        <dbReference type="Proteomes" id="UP000216312"/>
    </source>
</evidence>